<evidence type="ECO:0000313" key="3">
    <source>
        <dbReference type="EMBL" id="SON50272.1"/>
    </source>
</evidence>
<dbReference type="EMBL" id="LT960611">
    <property type="protein sequence ID" value="SON50272.1"/>
    <property type="molecule type" value="Genomic_DNA"/>
</dbReference>
<sequence>MIGYIRVSDSRKADGESQREAIKAYANKRGIFISDWIEEHVSASKTELSDRKLSSLIASQQSIIVSDITRLGRSKVMELVGAIGQIASYGELHLAYNDTLINAKNADNAEIIFTVIGESFASAVEAQKRSERAKAGHAKRKAKGLPSGRQKGQKVKSKLDEHTAYILNLIDNNTSKAGILRKLKERGVSISRSRFYSWLEARGLHNKKAEFQTDMFLEQV</sequence>
<protein>
    <submittedName>
        <fullName evidence="3">Resolvase-like protein</fullName>
    </submittedName>
</protein>
<dbReference type="SUPFAM" id="SSF53041">
    <property type="entry name" value="Resolvase-like"/>
    <property type="match status" value="1"/>
</dbReference>
<dbReference type="GO" id="GO:0003677">
    <property type="term" value="F:DNA binding"/>
    <property type="evidence" value="ECO:0007669"/>
    <property type="project" value="InterPro"/>
</dbReference>
<dbReference type="PROSITE" id="PS51736">
    <property type="entry name" value="RECOMBINASES_3"/>
    <property type="match status" value="1"/>
</dbReference>
<dbReference type="PANTHER" id="PTHR30461">
    <property type="entry name" value="DNA-INVERTASE FROM LAMBDOID PROPHAGE"/>
    <property type="match status" value="1"/>
</dbReference>
<dbReference type="PANTHER" id="PTHR30461:SF19">
    <property type="entry name" value="SITE-SPECIFIC RECOMBINASE RESOLVASE FAMILY"/>
    <property type="match status" value="1"/>
</dbReference>
<dbReference type="GO" id="GO:0000150">
    <property type="term" value="F:DNA strand exchange activity"/>
    <property type="evidence" value="ECO:0007669"/>
    <property type="project" value="InterPro"/>
</dbReference>
<accession>A0A2N8ZED2</accession>
<dbReference type="Proteomes" id="UP000235828">
    <property type="component" value="Chromosome A"/>
</dbReference>
<dbReference type="InterPro" id="IPR036162">
    <property type="entry name" value="Resolvase-like_N_sf"/>
</dbReference>
<dbReference type="InterPro" id="IPR050639">
    <property type="entry name" value="SSR_resolvase"/>
</dbReference>
<dbReference type="Pfam" id="PF00239">
    <property type="entry name" value="Resolvase"/>
    <property type="match status" value="1"/>
</dbReference>
<organism evidence="3 4">
    <name type="scientific">Vibrio tapetis subsp. tapetis</name>
    <dbReference type="NCBI Taxonomy" id="1671868"/>
    <lineage>
        <taxon>Bacteria</taxon>
        <taxon>Pseudomonadati</taxon>
        <taxon>Pseudomonadota</taxon>
        <taxon>Gammaproteobacteria</taxon>
        <taxon>Vibrionales</taxon>
        <taxon>Vibrionaceae</taxon>
        <taxon>Vibrio</taxon>
    </lineage>
</organism>
<gene>
    <name evidence="3" type="ORF">VTAP4600_A2293</name>
</gene>
<feature type="region of interest" description="Disordered" evidence="1">
    <location>
        <begin position="131"/>
        <end position="154"/>
    </location>
</feature>
<dbReference type="SMART" id="SM00857">
    <property type="entry name" value="Resolvase"/>
    <property type="match status" value="1"/>
</dbReference>
<evidence type="ECO:0000259" key="2">
    <source>
        <dbReference type="PROSITE" id="PS51736"/>
    </source>
</evidence>
<proteinExistence type="predicted"/>
<dbReference type="Gene3D" id="3.40.50.1390">
    <property type="entry name" value="Resolvase, N-terminal catalytic domain"/>
    <property type="match status" value="1"/>
</dbReference>
<dbReference type="AlphaFoldDB" id="A0A2N8ZED2"/>
<feature type="domain" description="Resolvase/invertase-type recombinase catalytic" evidence="2">
    <location>
        <begin position="1"/>
        <end position="144"/>
    </location>
</feature>
<name>A0A2N8ZED2_9VIBR</name>
<keyword evidence="4" id="KW-1185">Reference proteome</keyword>
<evidence type="ECO:0000256" key="1">
    <source>
        <dbReference type="SAM" id="MobiDB-lite"/>
    </source>
</evidence>
<reference evidence="3 4" key="1">
    <citation type="submission" date="2017-10" db="EMBL/GenBank/DDBJ databases">
        <authorList>
            <person name="Banno H."/>
            <person name="Chua N.-H."/>
        </authorList>
    </citation>
    <scope>NUCLEOTIDE SEQUENCE [LARGE SCALE GENOMIC DNA]</scope>
    <source>
        <strain evidence="3">Vibrio tapetis CECT4600</strain>
    </source>
</reference>
<dbReference type="RefSeq" id="WP_102522785.1">
    <property type="nucleotide sequence ID" value="NZ_LT960611.1"/>
</dbReference>
<dbReference type="OrthoDB" id="9797501at2"/>
<dbReference type="KEGG" id="vta:A2293"/>
<evidence type="ECO:0000313" key="4">
    <source>
        <dbReference type="Proteomes" id="UP000235828"/>
    </source>
</evidence>
<dbReference type="InterPro" id="IPR006119">
    <property type="entry name" value="Resolv_N"/>
</dbReference>